<evidence type="ECO:0000256" key="6">
    <source>
        <dbReference type="ARBA" id="ARBA00023002"/>
    </source>
</evidence>
<keyword evidence="4 8" id="KW-0349">Heme</keyword>
<dbReference type="PROSITE" id="PS51402">
    <property type="entry name" value="CATALASE_3"/>
    <property type="match status" value="1"/>
</dbReference>
<comment type="function">
    <text evidence="1">Decomposes hydrogen peroxide into water and oxygen; serves to protect cells from the toxic effects of hydrogen peroxide.</text>
</comment>
<gene>
    <name evidence="11" type="ORF">GCM10022279_29370</name>
</gene>
<dbReference type="PIRSF" id="PIRSF000296">
    <property type="entry name" value="SrpA"/>
    <property type="match status" value="1"/>
</dbReference>
<dbReference type="InterPro" id="IPR011614">
    <property type="entry name" value="Catalase_core"/>
</dbReference>
<keyword evidence="7 8" id="KW-0408">Iron</keyword>
<evidence type="ECO:0000256" key="4">
    <source>
        <dbReference type="ARBA" id="ARBA00022617"/>
    </source>
</evidence>
<evidence type="ECO:0000256" key="3">
    <source>
        <dbReference type="ARBA" id="ARBA00022559"/>
    </source>
</evidence>
<comment type="similarity">
    <text evidence="2 8">Belongs to the catalase family.</text>
</comment>
<keyword evidence="5 8" id="KW-0479">Metal-binding</keyword>
<evidence type="ECO:0000256" key="5">
    <source>
        <dbReference type="ARBA" id="ARBA00022723"/>
    </source>
</evidence>
<evidence type="ECO:0000259" key="10">
    <source>
        <dbReference type="SMART" id="SM01060"/>
    </source>
</evidence>
<dbReference type="InterPro" id="IPR024168">
    <property type="entry name" value="Catalase_SrpA-type_pred"/>
</dbReference>
<comment type="cofactor">
    <cofactor evidence="8">
        <name>heme</name>
        <dbReference type="ChEBI" id="CHEBI:30413"/>
    </cofactor>
</comment>
<reference evidence="12" key="1">
    <citation type="journal article" date="2019" name="Int. J. Syst. Evol. Microbiol.">
        <title>The Global Catalogue of Microorganisms (GCM) 10K type strain sequencing project: providing services to taxonomists for standard genome sequencing and annotation.</title>
        <authorList>
            <consortium name="The Broad Institute Genomics Platform"/>
            <consortium name="The Broad Institute Genome Sequencing Center for Infectious Disease"/>
            <person name="Wu L."/>
            <person name="Ma J."/>
        </authorList>
    </citation>
    <scope>NUCLEOTIDE SEQUENCE [LARGE SCALE GENOMIC DNA]</scope>
    <source>
        <strain evidence="12">JCM 17561</strain>
    </source>
</reference>
<dbReference type="Gene3D" id="2.40.180.10">
    <property type="entry name" value="Catalase core domain"/>
    <property type="match status" value="1"/>
</dbReference>
<dbReference type="SMART" id="SM01060">
    <property type="entry name" value="Catalase"/>
    <property type="match status" value="1"/>
</dbReference>
<dbReference type="CDD" id="cd08153">
    <property type="entry name" value="srpA_like"/>
    <property type="match status" value="1"/>
</dbReference>
<feature type="signal peptide" evidence="9">
    <location>
        <begin position="1"/>
        <end position="25"/>
    </location>
</feature>
<dbReference type="RefSeq" id="WP_103044604.1">
    <property type="nucleotide sequence ID" value="NZ_BAABBP010000035.1"/>
</dbReference>
<dbReference type="InterPro" id="IPR018028">
    <property type="entry name" value="Catalase"/>
</dbReference>
<dbReference type="Gene3D" id="1.20.1280.120">
    <property type="match status" value="1"/>
</dbReference>
<evidence type="ECO:0000256" key="7">
    <source>
        <dbReference type="ARBA" id="ARBA00023004"/>
    </source>
</evidence>
<evidence type="ECO:0000313" key="11">
    <source>
        <dbReference type="EMBL" id="GAA4003582.1"/>
    </source>
</evidence>
<keyword evidence="3 8" id="KW-0575">Peroxidase</keyword>
<feature type="domain" description="Catalase core" evidence="10">
    <location>
        <begin position="18"/>
        <end position="344"/>
    </location>
</feature>
<organism evidence="11 12">
    <name type="scientific">Comamonas faecalis</name>
    <dbReference type="NCBI Taxonomy" id="1387849"/>
    <lineage>
        <taxon>Bacteria</taxon>
        <taxon>Pseudomonadati</taxon>
        <taxon>Pseudomonadota</taxon>
        <taxon>Betaproteobacteria</taxon>
        <taxon>Burkholderiales</taxon>
        <taxon>Comamonadaceae</taxon>
        <taxon>Comamonas</taxon>
    </lineage>
</organism>
<keyword evidence="6 8" id="KW-0560">Oxidoreductase</keyword>
<dbReference type="InterPro" id="IPR020835">
    <property type="entry name" value="Catalase_sf"/>
</dbReference>
<evidence type="ECO:0000256" key="1">
    <source>
        <dbReference type="ARBA" id="ARBA00002974"/>
    </source>
</evidence>
<evidence type="ECO:0000256" key="9">
    <source>
        <dbReference type="SAM" id="SignalP"/>
    </source>
</evidence>
<comment type="caution">
    <text evidence="11">The sequence shown here is derived from an EMBL/GenBank/DDBJ whole genome shotgun (WGS) entry which is preliminary data.</text>
</comment>
<dbReference type="GO" id="GO:0004601">
    <property type="term" value="F:peroxidase activity"/>
    <property type="evidence" value="ECO:0007669"/>
    <property type="project" value="UniProtKB-KW"/>
</dbReference>
<dbReference type="Proteomes" id="UP001501627">
    <property type="component" value="Unassembled WGS sequence"/>
</dbReference>
<evidence type="ECO:0000256" key="8">
    <source>
        <dbReference type="PIRNR" id="PIRNR000296"/>
    </source>
</evidence>
<sequence length="344" mass="35626">MNTTTLTRTALAAACAALLAACAHGPDGQTGAAATDADPVALVNQLEATTGKFAGHRRSGAKGVCAAGSFVGSSQARALSSASAFSGQPVPVLVRFSLTGPNPNAPDNTKGQRNMALQFDLPGGEQWLMGNISSPVFGAETPAQFLGRLQSLQADPATKKPDPARVKAFADANPQVLLQGKYFASQPVAASFAGLNYWGVHGFGFTNAQGQTTWGKWVFEPVGGVLGLSDEEAKARGANFLFDDLRQRVQAGHAAFDFNLELAAPGDRIDSATTPLPAGRTKVTLGRLTITSVSPDGAGPCVDTNFSPLVLPRGVVASADPILAARAAPYAISQQRRLEERAAK</sequence>
<dbReference type="PANTHER" id="PTHR11465">
    <property type="entry name" value="CATALASE"/>
    <property type="match status" value="1"/>
</dbReference>
<keyword evidence="12" id="KW-1185">Reference proteome</keyword>
<dbReference type="SUPFAM" id="SSF56634">
    <property type="entry name" value="Heme-dependent catalase-like"/>
    <property type="match status" value="1"/>
</dbReference>
<feature type="chain" id="PRO_5045195646" description="Catalase-related peroxidase" evidence="9">
    <location>
        <begin position="26"/>
        <end position="344"/>
    </location>
</feature>
<dbReference type="Pfam" id="PF00199">
    <property type="entry name" value="Catalase"/>
    <property type="match status" value="1"/>
</dbReference>
<comment type="function">
    <text evidence="8">Has an organic peroxide-dependent peroxidase activity.</text>
</comment>
<keyword evidence="9" id="KW-0732">Signal</keyword>
<protein>
    <recommendedName>
        <fullName evidence="8">Catalase-related peroxidase</fullName>
        <ecNumber evidence="8">1.11.1.-</ecNumber>
    </recommendedName>
</protein>
<name>A0ABP7RXJ2_9BURK</name>
<dbReference type="EC" id="1.11.1.-" evidence="8"/>
<evidence type="ECO:0000313" key="12">
    <source>
        <dbReference type="Proteomes" id="UP001501627"/>
    </source>
</evidence>
<dbReference type="PANTHER" id="PTHR11465:SF9">
    <property type="entry name" value="CATALASE"/>
    <property type="match status" value="1"/>
</dbReference>
<accession>A0ABP7RXJ2</accession>
<proteinExistence type="inferred from homology"/>
<evidence type="ECO:0000256" key="2">
    <source>
        <dbReference type="ARBA" id="ARBA00005329"/>
    </source>
</evidence>
<dbReference type="EMBL" id="BAABBP010000035">
    <property type="protein sequence ID" value="GAA4003582.1"/>
    <property type="molecule type" value="Genomic_DNA"/>
</dbReference>